<protein>
    <submittedName>
        <fullName evidence="2">Phage tail protein</fullName>
    </submittedName>
</protein>
<evidence type="ECO:0000256" key="1">
    <source>
        <dbReference type="SAM" id="MobiDB-lite"/>
    </source>
</evidence>
<reference evidence="2 3" key="1">
    <citation type="submission" date="2024-10" db="EMBL/GenBank/DDBJ databases">
        <authorList>
            <person name="Ratan Roy A."/>
            <person name="Morales Sandoval P.H."/>
            <person name="De Los Santos Villalobos S."/>
            <person name="Chakraborty S."/>
            <person name="Mukherjee J."/>
        </authorList>
    </citation>
    <scope>NUCLEOTIDE SEQUENCE [LARGE SCALE GENOMIC DNA]</scope>
    <source>
        <strain evidence="2 3">S1</strain>
    </source>
</reference>
<dbReference type="RefSeq" id="WP_377963635.1">
    <property type="nucleotide sequence ID" value="NZ_JBHZOL010000055.1"/>
</dbReference>
<proteinExistence type="predicted"/>
<gene>
    <name evidence="2" type="ORF">ACFVKH_07695</name>
</gene>
<dbReference type="InterPro" id="IPR010667">
    <property type="entry name" value="Phage_T4_Gp19"/>
</dbReference>
<organism evidence="2 3">
    <name type="scientific">Almyronema epifaneia S1</name>
    <dbReference type="NCBI Taxonomy" id="2991925"/>
    <lineage>
        <taxon>Bacteria</taxon>
        <taxon>Bacillati</taxon>
        <taxon>Cyanobacteriota</taxon>
        <taxon>Cyanophyceae</taxon>
        <taxon>Nodosilineales</taxon>
        <taxon>Nodosilineaceae</taxon>
        <taxon>Almyronema</taxon>
        <taxon>Almyronema epifaneia</taxon>
    </lineage>
</organism>
<keyword evidence="3" id="KW-1185">Reference proteome</keyword>
<dbReference type="InterPro" id="IPR011747">
    <property type="entry name" value="CHP02241"/>
</dbReference>
<evidence type="ECO:0000313" key="2">
    <source>
        <dbReference type="EMBL" id="MFE4106153.1"/>
    </source>
</evidence>
<feature type="region of interest" description="Disordered" evidence="1">
    <location>
        <begin position="152"/>
        <end position="173"/>
    </location>
</feature>
<sequence>MSSDDPIYELNYVSANRFYVEMDSSLSASFSECSGLDVQVDKETYFEGGVNEQQRIFLKQAKFGDLTLKRGITDDLTFWNWINSVLQPGKAERRNINILVFNQAGETMQAWTLIGAIPVGWKTPSLQASGNSVAIEELTLAYEGLKVVAKSGGGGPQTGIKRDNTGYFSASNS</sequence>
<dbReference type="EMBL" id="JBHZOL010000055">
    <property type="protein sequence ID" value="MFE4106153.1"/>
    <property type="molecule type" value="Genomic_DNA"/>
</dbReference>
<dbReference type="PANTHER" id="PTHR38009:SF1">
    <property type="entry name" value="CONSERVED HYPOTHETICAL PHAGE TAIL PROTEIN"/>
    <property type="match status" value="1"/>
</dbReference>
<evidence type="ECO:0000313" key="3">
    <source>
        <dbReference type="Proteomes" id="UP001600165"/>
    </source>
</evidence>
<accession>A0ABW6IDB1</accession>
<dbReference type="Proteomes" id="UP001600165">
    <property type="component" value="Unassembled WGS sequence"/>
</dbReference>
<dbReference type="PANTHER" id="PTHR38009">
    <property type="entry name" value="CONSERVED HYPOTHETICAL PHAGE TAIL PROTEIN"/>
    <property type="match status" value="1"/>
</dbReference>
<dbReference type="NCBIfam" id="TIGR02241">
    <property type="entry name" value="conserved hypothetical phage tail region protein"/>
    <property type="match status" value="1"/>
</dbReference>
<comment type="caution">
    <text evidence="2">The sequence shown here is derived from an EMBL/GenBank/DDBJ whole genome shotgun (WGS) entry which is preliminary data.</text>
</comment>
<dbReference type="Pfam" id="PF06841">
    <property type="entry name" value="Phage_T4_gp19"/>
    <property type="match status" value="1"/>
</dbReference>
<name>A0ABW6IDB1_9CYAN</name>